<proteinExistence type="predicted"/>
<dbReference type="Proteomes" id="UP000233343">
    <property type="component" value="Unassembled WGS sequence"/>
</dbReference>
<gene>
    <name evidence="1" type="ORF">CWS20_24715</name>
</gene>
<organism evidence="1 2">
    <name type="scientific">Cytobacillus horneckiae</name>
    <dbReference type="NCBI Taxonomy" id="549687"/>
    <lineage>
        <taxon>Bacteria</taxon>
        <taxon>Bacillati</taxon>
        <taxon>Bacillota</taxon>
        <taxon>Bacilli</taxon>
        <taxon>Bacillales</taxon>
        <taxon>Bacillaceae</taxon>
        <taxon>Cytobacillus</taxon>
    </lineage>
</organism>
<dbReference type="AlphaFoldDB" id="A0A2N0Z9Y1"/>
<comment type="caution">
    <text evidence="1">The sequence shown here is derived from an EMBL/GenBank/DDBJ whole genome shotgun (WGS) entry which is preliminary data.</text>
</comment>
<evidence type="ECO:0000313" key="1">
    <source>
        <dbReference type="EMBL" id="PKG26309.1"/>
    </source>
</evidence>
<name>A0A2N0Z9Y1_9BACI</name>
<dbReference type="RefSeq" id="WP_066200944.1">
    <property type="nucleotide sequence ID" value="NZ_JAFDQP010000036.1"/>
</dbReference>
<sequence length="96" mass="10944">MQGTPGARINFSRLGSSGQIENSRVIYDQAGKPKHRIDYTDHGNSVHHTNPHMHEYIYQDAGKSVKAEIKYFMDFSNGRLRHGIIDGKTNKIKFID</sequence>
<keyword evidence="2" id="KW-1185">Reference proteome</keyword>
<evidence type="ECO:0000313" key="2">
    <source>
        <dbReference type="Proteomes" id="UP000233343"/>
    </source>
</evidence>
<accession>A0A2N0Z9Y1</accession>
<protein>
    <submittedName>
        <fullName evidence="1">Uncharacterized protein</fullName>
    </submittedName>
</protein>
<dbReference type="EMBL" id="PISD01000071">
    <property type="protein sequence ID" value="PKG26309.1"/>
    <property type="molecule type" value="Genomic_DNA"/>
</dbReference>
<reference evidence="1 2" key="1">
    <citation type="journal article" date="2010" name="Int. J. Syst. Evol. Microbiol.">
        <title>Bacillus horneckiae sp. nov., isolated from a spacecraft-assembly clean room.</title>
        <authorList>
            <person name="Vaishampayan P."/>
            <person name="Probst A."/>
            <person name="Krishnamurthi S."/>
            <person name="Ghosh S."/>
            <person name="Osman S."/>
            <person name="McDowall A."/>
            <person name="Ruckmani A."/>
            <person name="Mayilraj S."/>
            <person name="Venkateswaran K."/>
        </authorList>
    </citation>
    <scope>NUCLEOTIDE SEQUENCE [LARGE SCALE GENOMIC DNA]</scope>
    <source>
        <strain evidence="2">1PO1SC</strain>
    </source>
</reference>